<dbReference type="RefSeq" id="WP_377021247.1">
    <property type="nucleotide sequence ID" value="NZ_JBHLTS010000007.1"/>
</dbReference>
<name>A0ABV6L0X6_9SPHI</name>
<keyword evidence="2" id="KW-1185">Reference proteome</keyword>
<evidence type="ECO:0008006" key="3">
    <source>
        <dbReference type="Google" id="ProtNLM"/>
    </source>
</evidence>
<dbReference type="Proteomes" id="UP001589828">
    <property type="component" value="Unassembled WGS sequence"/>
</dbReference>
<evidence type="ECO:0000313" key="1">
    <source>
        <dbReference type="EMBL" id="MFC0513379.1"/>
    </source>
</evidence>
<comment type="caution">
    <text evidence="1">The sequence shown here is derived from an EMBL/GenBank/DDBJ whole genome shotgun (WGS) entry which is preliminary data.</text>
</comment>
<organism evidence="1 2">
    <name type="scientific">Mucilaginibacter angelicae</name>
    <dbReference type="NCBI Taxonomy" id="869718"/>
    <lineage>
        <taxon>Bacteria</taxon>
        <taxon>Pseudomonadati</taxon>
        <taxon>Bacteroidota</taxon>
        <taxon>Sphingobacteriia</taxon>
        <taxon>Sphingobacteriales</taxon>
        <taxon>Sphingobacteriaceae</taxon>
        <taxon>Mucilaginibacter</taxon>
    </lineage>
</organism>
<accession>A0ABV6L0X6</accession>
<evidence type="ECO:0000313" key="2">
    <source>
        <dbReference type="Proteomes" id="UP001589828"/>
    </source>
</evidence>
<reference evidence="1 2" key="1">
    <citation type="submission" date="2024-09" db="EMBL/GenBank/DDBJ databases">
        <authorList>
            <person name="Sun Q."/>
            <person name="Mori K."/>
        </authorList>
    </citation>
    <scope>NUCLEOTIDE SEQUENCE [LARGE SCALE GENOMIC DNA]</scope>
    <source>
        <strain evidence="1 2">NCAIM B.02415</strain>
    </source>
</reference>
<protein>
    <recommendedName>
        <fullName evidence="3">PD-(D/E)XK nuclease superfamily protein</fullName>
    </recommendedName>
</protein>
<dbReference type="EMBL" id="JBHLTS010000007">
    <property type="protein sequence ID" value="MFC0513379.1"/>
    <property type="molecule type" value="Genomic_DNA"/>
</dbReference>
<sequence>MEEIVFEAFSRALPHFFEREIRNILDDVSERNLCGLLQVYLRQEISGTEIAVYHVDTEYNRKQQGQVKTIIDNDYKIITISCDLLVHSRGEEVEHDNLLALEMKKSKRPAKLKQDDKNRLIALTRRPMEDLWGWNGTHPEHVCGYKVGIYMEVNSVMRVCYLERYRLGQLVDAWTVRF</sequence>
<proteinExistence type="predicted"/>
<gene>
    <name evidence="1" type="ORF">ACFFGT_04180</name>
</gene>